<sequence length="555" mass="62263">MGFSTLFSPHHSPTLGIFKGIPCDPETLSECSSSQTDLAESLPKPNQLDLSPSIRAESQRYYRSRKSRSACYGHPSNFDRLKVWRPHQILPKRRISGLMATSQLARMVLSEKGTIDRTNVRFVGTDICLYKQERVCRYPPSSSNERHSRSTDKVSTSSIYQNRLDDRNMQTLIYNRDNVPEIYHVWMEKGQAGWTQAATPSICDISDFPVTRRVTSDQLIDSTIDHDHQVTLGMNILIGPLPVTSFSSLEAHLGGMLSHICPATFIWHAERTEHLRLAHGIQKTRKGTRIGKAGRICCDHCDYKTKHAKHLRQHVRVHWSVKPFACLFCQYRSRWKGAVKRHAFRKHPGIFDTEAFCLYGTQDESKCLIENTMGNSREIPSEQSVNGPIDAEEYQSANGSREPSVHSGSHEENADGTVCICPACGFSDSSPRGPDEHKEEIHEESYNTDGISIQSVVDSDHAIIGNLDKSDAIRVPKDVDLADSFFKHDSVSPVLQAASAPQPTKQIYCCPQTHPIPCIVTETNVRTVNSEDPPHYAFSCSGPVTIKIQVDCLRH</sequence>
<organism evidence="4 5">
    <name type="scientific">Calicophoron daubneyi</name>
    <name type="common">Rumen fluke</name>
    <name type="synonym">Paramphistomum daubneyi</name>
    <dbReference type="NCBI Taxonomy" id="300641"/>
    <lineage>
        <taxon>Eukaryota</taxon>
        <taxon>Metazoa</taxon>
        <taxon>Spiralia</taxon>
        <taxon>Lophotrochozoa</taxon>
        <taxon>Platyhelminthes</taxon>
        <taxon>Trematoda</taxon>
        <taxon>Digenea</taxon>
        <taxon>Plagiorchiida</taxon>
        <taxon>Pronocephalata</taxon>
        <taxon>Paramphistomoidea</taxon>
        <taxon>Paramphistomidae</taxon>
        <taxon>Calicophoron</taxon>
    </lineage>
</organism>
<dbReference type="SUPFAM" id="SSF57667">
    <property type="entry name" value="beta-beta-alpha zinc fingers"/>
    <property type="match status" value="1"/>
</dbReference>
<dbReference type="GO" id="GO:0008270">
    <property type="term" value="F:zinc ion binding"/>
    <property type="evidence" value="ECO:0007669"/>
    <property type="project" value="UniProtKB-KW"/>
</dbReference>
<evidence type="ECO:0000256" key="1">
    <source>
        <dbReference type="PROSITE-ProRule" id="PRU00042"/>
    </source>
</evidence>
<keyword evidence="1" id="KW-0863">Zinc-finger</keyword>
<evidence type="ECO:0000313" key="4">
    <source>
        <dbReference type="EMBL" id="CAL5134496.1"/>
    </source>
</evidence>
<evidence type="ECO:0000313" key="5">
    <source>
        <dbReference type="Proteomes" id="UP001497525"/>
    </source>
</evidence>
<feature type="region of interest" description="Disordered" evidence="2">
    <location>
        <begin position="138"/>
        <end position="158"/>
    </location>
</feature>
<dbReference type="PROSITE" id="PS50157">
    <property type="entry name" value="ZINC_FINGER_C2H2_2"/>
    <property type="match status" value="1"/>
</dbReference>
<dbReference type="Proteomes" id="UP001497525">
    <property type="component" value="Unassembled WGS sequence"/>
</dbReference>
<gene>
    <name evidence="4" type="ORF">CDAUBV1_LOCUS7870</name>
</gene>
<name>A0AAV2TCC4_CALDB</name>
<comment type="caution">
    <text evidence="4">The sequence shown here is derived from an EMBL/GenBank/DDBJ whole genome shotgun (WGS) entry which is preliminary data.</text>
</comment>
<feature type="region of interest" description="Disordered" evidence="2">
    <location>
        <begin position="394"/>
        <end position="413"/>
    </location>
</feature>
<dbReference type="AlphaFoldDB" id="A0AAV2TCC4"/>
<dbReference type="Gene3D" id="3.30.160.60">
    <property type="entry name" value="Classic Zinc Finger"/>
    <property type="match status" value="1"/>
</dbReference>
<keyword evidence="1" id="KW-0479">Metal-binding</keyword>
<keyword evidence="1" id="KW-0862">Zinc</keyword>
<protein>
    <recommendedName>
        <fullName evidence="3">C2H2-type domain-containing protein</fullName>
    </recommendedName>
</protein>
<dbReference type="InterPro" id="IPR036236">
    <property type="entry name" value="Znf_C2H2_sf"/>
</dbReference>
<reference evidence="4" key="1">
    <citation type="submission" date="2024-06" db="EMBL/GenBank/DDBJ databases">
        <authorList>
            <person name="Liu X."/>
            <person name="Lenzi L."/>
            <person name="Haldenby T S."/>
            <person name="Uol C."/>
        </authorList>
    </citation>
    <scope>NUCLEOTIDE SEQUENCE</scope>
</reference>
<dbReference type="EMBL" id="CAXLJL010000201">
    <property type="protein sequence ID" value="CAL5134496.1"/>
    <property type="molecule type" value="Genomic_DNA"/>
</dbReference>
<feature type="domain" description="C2H2-type" evidence="3">
    <location>
        <begin position="296"/>
        <end position="323"/>
    </location>
</feature>
<evidence type="ECO:0000256" key="2">
    <source>
        <dbReference type="SAM" id="MobiDB-lite"/>
    </source>
</evidence>
<proteinExistence type="predicted"/>
<accession>A0AAV2TCC4</accession>
<evidence type="ECO:0000259" key="3">
    <source>
        <dbReference type="PROSITE" id="PS50157"/>
    </source>
</evidence>
<dbReference type="InterPro" id="IPR013087">
    <property type="entry name" value="Znf_C2H2_type"/>
</dbReference>
<dbReference type="SMART" id="SM00355">
    <property type="entry name" value="ZnF_C2H2"/>
    <property type="match status" value="4"/>
</dbReference>